<comment type="subcellular location">
    <subcellularLocation>
        <location evidence="1">Secreted</location>
    </subcellularLocation>
</comment>
<dbReference type="Gene3D" id="3.40.50.1110">
    <property type="entry name" value="SGNH hydrolase"/>
    <property type="match status" value="1"/>
</dbReference>
<dbReference type="STRING" id="22663.A0A2I0KL68"/>
<dbReference type="GO" id="GO:0005576">
    <property type="term" value="C:extracellular region"/>
    <property type="evidence" value="ECO:0007669"/>
    <property type="project" value="UniProtKB-SubCell"/>
</dbReference>
<keyword evidence="5" id="KW-0378">Hydrolase</keyword>
<proteinExistence type="inferred from homology"/>
<dbReference type="PANTHER" id="PTHR45650">
    <property type="entry name" value="GDSL-LIKE LIPASE/ACYLHYDROLASE-RELATED"/>
    <property type="match status" value="1"/>
</dbReference>
<keyword evidence="3" id="KW-0964">Secreted</keyword>
<keyword evidence="10" id="KW-1185">Reference proteome</keyword>
<dbReference type="InterPro" id="IPR051238">
    <property type="entry name" value="GDSL_esterase/lipase"/>
</dbReference>
<comment type="similarity">
    <text evidence="2">Belongs to the 'GDSL' lipolytic enzyme family.</text>
</comment>
<accession>A0A2I0KL68</accession>
<evidence type="ECO:0000313" key="9">
    <source>
        <dbReference type="EMBL" id="PKI69070.1"/>
    </source>
</evidence>
<feature type="signal peptide" evidence="8">
    <location>
        <begin position="1"/>
        <end position="25"/>
    </location>
</feature>
<keyword evidence="7" id="KW-0443">Lipid metabolism</keyword>
<evidence type="ECO:0000313" key="10">
    <source>
        <dbReference type="Proteomes" id="UP000233551"/>
    </source>
</evidence>
<evidence type="ECO:0000256" key="1">
    <source>
        <dbReference type="ARBA" id="ARBA00004613"/>
    </source>
</evidence>
<gene>
    <name evidence="9" type="ORF">CRG98_010539</name>
</gene>
<keyword evidence="4 8" id="KW-0732">Signal</keyword>
<evidence type="ECO:0000256" key="5">
    <source>
        <dbReference type="ARBA" id="ARBA00022801"/>
    </source>
</evidence>
<evidence type="ECO:0000256" key="3">
    <source>
        <dbReference type="ARBA" id="ARBA00022525"/>
    </source>
</evidence>
<dbReference type="Proteomes" id="UP000233551">
    <property type="component" value="Unassembled WGS sequence"/>
</dbReference>
<evidence type="ECO:0000256" key="2">
    <source>
        <dbReference type="ARBA" id="ARBA00008668"/>
    </source>
</evidence>
<dbReference type="GO" id="GO:0016042">
    <property type="term" value="P:lipid catabolic process"/>
    <property type="evidence" value="ECO:0007669"/>
    <property type="project" value="UniProtKB-KW"/>
</dbReference>
<evidence type="ECO:0000256" key="7">
    <source>
        <dbReference type="ARBA" id="ARBA00023098"/>
    </source>
</evidence>
<dbReference type="InterPro" id="IPR001087">
    <property type="entry name" value="GDSL"/>
</dbReference>
<protein>
    <submittedName>
        <fullName evidence="9">Uncharacterized protein</fullName>
    </submittedName>
</protein>
<evidence type="ECO:0000256" key="6">
    <source>
        <dbReference type="ARBA" id="ARBA00022963"/>
    </source>
</evidence>
<evidence type="ECO:0000256" key="8">
    <source>
        <dbReference type="SAM" id="SignalP"/>
    </source>
</evidence>
<dbReference type="PANTHER" id="PTHR45650:SF3">
    <property type="entry name" value="OS01G0748500 PROTEIN"/>
    <property type="match status" value="1"/>
</dbReference>
<feature type="chain" id="PRO_5014134855" evidence="8">
    <location>
        <begin position="26"/>
        <end position="377"/>
    </location>
</feature>
<dbReference type="EMBL" id="PGOL01000523">
    <property type="protein sequence ID" value="PKI69070.1"/>
    <property type="molecule type" value="Genomic_DNA"/>
</dbReference>
<name>A0A2I0KL68_PUNGR</name>
<dbReference type="InterPro" id="IPR036514">
    <property type="entry name" value="SGNH_hydro_sf"/>
</dbReference>
<evidence type="ECO:0000256" key="4">
    <source>
        <dbReference type="ARBA" id="ARBA00022729"/>
    </source>
</evidence>
<keyword evidence="6" id="KW-0442">Lipid degradation</keyword>
<organism evidence="9 10">
    <name type="scientific">Punica granatum</name>
    <name type="common">Pomegranate</name>
    <dbReference type="NCBI Taxonomy" id="22663"/>
    <lineage>
        <taxon>Eukaryota</taxon>
        <taxon>Viridiplantae</taxon>
        <taxon>Streptophyta</taxon>
        <taxon>Embryophyta</taxon>
        <taxon>Tracheophyta</taxon>
        <taxon>Spermatophyta</taxon>
        <taxon>Magnoliopsida</taxon>
        <taxon>eudicotyledons</taxon>
        <taxon>Gunneridae</taxon>
        <taxon>Pentapetalae</taxon>
        <taxon>rosids</taxon>
        <taxon>malvids</taxon>
        <taxon>Myrtales</taxon>
        <taxon>Lythraceae</taxon>
        <taxon>Punica</taxon>
    </lineage>
</organism>
<dbReference type="Pfam" id="PF00657">
    <property type="entry name" value="Lipase_GDSL"/>
    <property type="match status" value="1"/>
</dbReference>
<sequence length="377" mass="42499">MPLELGTWGPILALLMFTLVNWLHGASVVPCYFVVGDSKINNGNNNNIKTAAKANYPSQGIDFPRRSNRKVQQWQEHSGLYRFSFSISLISDSICHQDKCLASSTALMPAQFLFVPTVQCLGFDRFILPPANASDEDILRGLNYASVGAGILEETGKTLGNIVTFSNQLKNHADTVSRITMMSGGNETSALSYLSKCLYHVMHGNNDFCGNYFRPKQYSSSCRYNAELFADLLIQTYTERIEAKNPWTHTPFTERFHAPVRIYNDKLKSLVDDLNRDYTDSRFICLDDFCSFWNLVDRPSSNGLAVTNMACSGIGRNKGQVRCLPHLMPSRYRNLYVFWDPFSLTEAASLAVVKKLFDNDSWSSFTYPMSILQLAKL</sequence>
<comment type="caution">
    <text evidence="9">The sequence shown here is derived from an EMBL/GenBank/DDBJ whole genome shotgun (WGS) entry which is preliminary data.</text>
</comment>
<dbReference type="GO" id="GO:0016788">
    <property type="term" value="F:hydrolase activity, acting on ester bonds"/>
    <property type="evidence" value="ECO:0007669"/>
    <property type="project" value="InterPro"/>
</dbReference>
<reference evidence="9 10" key="1">
    <citation type="submission" date="2017-11" db="EMBL/GenBank/DDBJ databases">
        <title>De-novo sequencing of pomegranate (Punica granatum L.) genome.</title>
        <authorList>
            <person name="Akparov Z."/>
            <person name="Amiraslanov A."/>
            <person name="Hajiyeva S."/>
            <person name="Abbasov M."/>
            <person name="Kaur K."/>
            <person name="Hamwieh A."/>
            <person name="Solovyev V."/>
            <person name="Salamov A."/>
            <person name="Braich B."/>
            <person name="Kosarev P."/>
            <person name="Mahmoud A."/>
            <person name="Hajiyev E."/>
            <person name="Babayeva S."/>
            <person name="Izzatullayeva V."/>
            <person name="Mammadov A."/>
            <person name="Mammadov A."/>
            <person name="Sharifova S."/>
            <person name="Ojaghi J."/>
            <person name="Eynullazada K."/>
            <person name="Bayramov B."/>
            <person name="Abdulazimova A."/>
            <person name="Shahmuradov I."/>
        </authorList>
    </citation>
    <scope>NUCLEOTIDE SEQUENCE [LARGE SCALE GENOMIC DNA]</scope>
    <source>
        <strain evidence="10">cv. AG2017</strain>
        <tissue evidence="9">Leaf</tissue>
    </source>
</reference>
<dbReference type="AlphaFoldDB" id="A0A2I0KL68"/>